<feature type="region of interest" description="Disordered" evidence="6">
    <location>
        <begin position="520"/>
        <end position="562"/>
    </location>
</feature>
<dbReference type="GO" id="GO:0022857">
    <property type="term" value="F:transmembrane transporter activity"/>
    <property type="evidence" value="ECO:0007669"/>
    <property type="project" value="InterPro"/>
</dbReference>
<feature type="transmembrane region" description="Helical" evidence="7">
    <location>
        <begin position="110"/>
        <end position="134"/>
    </location>
</feature>
<dbReference type="Proteomes" id="UP000664534">
    <property type="component" value="Unassembled WGS sequence"/>
</dbReference>
<gene>
    <name evidence="8" type="ORF">IMSHALPRED_003685</name>
</gene>
<evidence type="ECO:0000313" key="8">
    <source>
        <dbReference type="EMBL" id="CAF9942448.1"/>
    </source>
</evidence>
<evidence type="ECO:0000256" key="3">
    <source>
        <dbReference type="ARBA" id="ARBA00022692"/>
    </source>
</evidence>
<feature type="transmembrane region" description="Helical" evidence="7">
    <location>
        <begin position="437"/>
        <end position="456"/>
    </location>
</feature>
<feature type="transmembrane region" description="Helical" evidence="7">
    <location>
        <begin position="393"/>
        <end position="416"/>
    </location>
</feature>
<evidence type="ECO:0000313" key="9">
    <source>
        <dbReference type="Proteomes" id="UP000664534"/>
    </source>
</evidence>
<keyword evidence="3 7" id="KW-0812">Transmembrane</keyword>
<evidence type="ECO:0008006" key="10">
    <source>
        <dbReference type="Google" id="ProtNLM"/>
    </source>
</evidence>
<reference evidence="8" key="1">
    <citation type="submission" date="2021-03" db="EMBL/GenBank/DDBJ databases">
        <authorList>
            <person name="Tagirdzhanova G."/>
        </authorList>
    </citation>
    <scope>NUCLEOTIDE SEQUENCE</scope>
</reference>
<feature type="compositionally biased region" description="Basic and acidic residues" evidence="6">
    <location>
        <begin position="544"/>
        <end position="562"/>
    </location>
</feature>
<dbReference type="InterPro" id="IPR002293">
    <property type="entry name" value="AA/rel_permease1"/>
</dbReference>
<evidence type="ECO:0000256" key="2">
    <source>
        <dbReference type="ARBA" id="ARBA00022448"/>
    </source>
</evidence>
<sequence length="586" mass="63785">MATPDVNFKIQDEGRLAELGYTQELRREWSLLHNFGASFSIISVVTGITTLFAYGLNTGGPGVMTIGWIIISMFTLVIGACMAEILSSIPTSGGPYFWAYMLAPQHNAPFFAWITGWFNLLGQIAVTTGIDFGLANLISTTAEVSNGYHPTPGKTLGILAVVLVSHVLINLFSVRTLRYMIYTSIILNTLGISCLAIAVLAQAPTHKNAKFVFSTFYDGTGAKPHEGWSTRASPAYVAAVGVLMSQYTILGFDASAHLCEETRKAVRDAPLGLLSAIAGSSVIGFFLIIALLFSIQDFNAVRTSPLPVLKILTDACGEKGGLVLMVLIMLCVWHCGLFSLTSNSRMMFAFARDGGIPHRLHLIDRGFHSPIRTVLFGASCSFLLALPSLGSTVAFYGTTSIATIGLYLSYGIPIAMGIAYPRNFKRGPFTLGSASKPLAVVACLWIGFITVVFCLPTENPVTSQTLNYTPVALSVVGIFAFGSWFFWARYWFTGRCRHHCRICIRQLDFLGEEMVYRSDTAGSDGHQRLKSNEGTNDGFQPSDPDFRKRGDSRGGLKKAGDQKISVGREFEVYSAPAREYEEVGEM</sequence>
<dbReference type="GO" id="GO:0016020">
    <property type="term" value="C:membrane"/>
    <property type="evidence" value="ECO:0007669"/>
    <property type="project" value="UniProtKB-SubCell"/>
</dbReference>
<feature type="transmembrane region" description="Helical" evidence="7">
    <location>
        <begin position="468"/>
        <end position="487"/>
    </location>
</feature>
<evidence type="ECO:0000256" key="5">
    <source>
        <dbReference type="ARBA" id="ARBA00023136"/>
    </source>
</evidence>
<evidence type="ECO:0000256" key="4">
    <source>
        <dbReference type="ARBA" id="ARBA00022989"/>
    </source>
</evidence>
<feature type="transmembrane region" description="Helical" evidence="7">
    <location>
        <begin position="179"/>
        <end position="201"/>
    </location>
</feature>
<dbReference type="EMBL" id="CAJPDT010000187">
    <property type="protein sequence ID" value="CAF9942448.1"/>
    <property type="molecule type" value="Genomic_DNA"/>
</dbReference>
<feature type="transmembrane region" description="Helical" evidence="7">
    <location>
        <begin position="369"/>
        <end position="387"/>
    </location>
</feature>
<comment type="subcellular location">
    <subcellularLocation>
        <location evidence="1">Membrane</location>
        <topology evidence="1">Multi-pass membrane protein</topology>
    </subcellularLocation>
</comment>
<keyword evidence="9" id="KW-1185">Reference proteome</keyword>
<dbReference type="PIRSF" id="PIRSF006060">
    <property type="entry name" value="AA_transporter"/>
    <property type="match status" value="1"/>
</dbReference>
<keyword evidence="4 7" id="KW-1133">Transmembrane helix</keyword>
<dbReference type="AlphaFoldDB" id="A0A8H3J7Z9"/>
<keyword evidence="5 7" id="KW-0472">Membrane</keyword>
<organism evidence="8 9">
    <name type="scientific">Imshaugia aleurites</name>
    <dbReference type="NCBI Taxonomy" id="172621"/>
    <lineage>
        <taxon>Eukaryota</taxon>
        <taxon>Fungi</taxon>
        <taxon>Dikarya</taxon>
        <taxon>Ascomycota</taxon>
        <taxon>Pezizomycotina</taxon>
        <taxon>Lecanoromycetes</taxon>
        <taxon>OSLEUM clade</taxon>
        <taxon>Lecanoromycetidae</taxon>
        <taxon>Lecanorales</taxon>
        <taxon>Lecanorineae</taxon>
        <taxon>Parmeliaceae</taxon>
        <taxon>Imshaugia</taxon>
    </lineage>
</organism>
<feature type="transmembrane region" description="Helical" evidence="7">
    <location>
        <begin position="68"/>
        <end position="90"/>
    </location>
</feature>
<name>A0A8H3J7Z9_9LECA</name>
<comment type="caution">
    <text evidence="8">The sequence shown here is derived from an EMBL/GenBank/DDBJ whole genome shotgun (WGS) entry which is preliminary data.</text>
</comment>
<protein>
    <recommendedName>
        <fullName evidence="10">Amino acid transporter</fullName>
    </recommendedName>
</protein>
<keyword evidence="2" id="KW-0813">Transport</keyword>
<feature type="transmembrane region" description="Helical" evidence="7">
    <location>
        <begin position="322"/>
        <end position="340"/>
    </location>
</feature>
<dbReference type="Gene3D" id="1.20.1740.10">
    <property type="entry name" value="Amino acid/polyamine transporter I"/>
    <property type="match status" value="1"/>
</dbReference>
<evidence type="ECO:0000256" key="7">
    <source>
        <dbReference type="SAM" id="Phobius"/>
    </source>
</evidence>
<dbReference type="PANTHER" id="PTHR45649:SF26">
    <property type="entry name" value="OS04G0435100 PROTEIN"/>
    <property type="match status" value="1"/>
</dbReference>
<feature type="transmembrane region" description="Helical" evidence="7">
    <location>
        <begin position="155"/>
        <end position="173"/>
    </location>
</feature>
<accession>A0A8H3J7Z9</accession>
<evidence type="ECO:0000256" key="6">
    <source>
        <dbReference type="SAM" id="MobiDB-lite"/>
    </source>
</evidence>
<proteinExistence type="predicted"/>
<feature type="transmembrane region" description="Helical" evidence="7">
    <location>
        <begin position="35"/>
        <end position="56"/>
    </location>
</feature>
<feature type="transmembrane region" description="Helical" evidence="7">
    <location>
        <begin position="271"/>
        <end position="295"/>
    </location>
</feature>
<dbReference type="Pfam" id="PF13520">
    <property type="entry name" value="AA_permease_2"/>
    <property type="match status" value="1"/>
</dbReference>
<dbReference type="OrthoDB" id="3257095at2759"/>
<dbReference type="PANTHER" id="PTHR45649">
    <property type="entry name" value="AMINO-ACID PERMEASE BAT1"/>
    <property type="match status" value="1"/>
</dbReference>
<evidence type="ECO:0000256" key="1">
    <source>
        <dbReference type="ARBA" id="ARBA00004141"/>
    </source>
</evidence>